<dbReference type="EMBL" id="CP002454">
    <property type="protein sequence ID" value="ADV66382.1"/>
    <property type="molecule type" value="Genomic_DNA"/>
</dbReference>
<gene>
    <name evidence="2" type="ordered locus">Deima_0726</name>
</gene>
<dbReference type="GO" id="GO:0016747">
    <property type="term" value="F:acyltransferase activity, transferring groups other than amino-acyl groups"/>
    <property type="evidence" value="ECO:0007669"/>
    <property type="project" value="InterPro"/>
</dbReference>
<protein>
    <submittedName>
        <fullName evidence="2">GCN5-related N-acetyltransferase</fullName>
    </submittedName>
</protein>
<organism evidence="2 3">
    <name type="scientific">Deinococcus maricopensis (strain DSM 21211 / LMG 22137 / NRRL B-23946 / LB-34)</name>
    <dbReference type="NCBI Taxonomy" id="709986"/>
    <lineage>
        <taxon>Bacteria</taxon>
        <taxon>Thermotogati</taxon>
        <taxon>Deinococcota</taxon>
        <taxon>Deinococci</taxon>
        <taxon>Deinococcales</taxon>
        <taxon>Deinococcaceae</taxon>
        <taxon>Deinococcus</taxon>
    </lineage>
</organism>
<dbReference type="PROSITE" id="PS51186">
    <property type="entry name" value="GNAT"/>
    <property type="match status" value="1"/>
</dbReference>
<accession>E8U5P3</accession>
<sequence length="161" mass="17922">MLEAQPMALQHAPLLHELYVATPAYFETLGNAVPVPHEVTREVETALFDDRRRLELLLWDGRVIGCLDYKVSFPQASDLTINLLMIRGDCQAQGHGTRALAHLLGRVPPHISRVLASVLGDNPRAVRFWERQGFAFAIDARPAVTWYGRRVNQPVTTGAAS</sequence>
<keyword evidence="3" id="KW-1185">Reference proteome</keyword>
<feature type="domain" description="N-acetyltransferase" evidence="1">
    <location>
        <begin position="13"/>
        <end position="152"/>
    </location>
</feature>
<evidence type="ECO:0000313" key="2">
    <source>
        <dbReference type="EMBL" id="ADV66382.1"/>
    </source>
</evidence>
<dbReference type="InterPro" id="IPR000182">
    <property type="entry name" value="GNAT_dom"/>
</dbReference>
<dbReference type="AlphaFoldDB" id="E8U5P3"/>
<dbReference type="KEGG" id="dmr:Deima_0726"/>
<reference evidence="3" key="2">
    <citation type="submission" date="2011-01" db="EMBL/GenBank/DDBJ databases">
        <title>The complete genome of Deinococcus maricopensis DSM 21211.</title>
        <authorList>
            <consortium name="US DOE Joint Genome Institute (JGI-PGF)"/>
            <person name="Lucas S."/>
            <person name="Copeland A."/>
            <person name="Lapidus A."/>
            <person name="Goodwin L."/>
            <person name="Pitluck S."/>
            <person name="Kyrpides N."/>
            <person name="Mavromatis K."/>
            <person name="Pagani I."/>
            <person name="Ivanova N."/>
            <person name="Ovchinnikova G."/>
            <person name="Zeytun A."/>
            <person name="Detter J.C."/>
            <person name="Han C."/>
            <person name="Land M."/>
            <person name="Hauser L."/>
            <person name="Markowitz V."/>
            <person name="Cheng J.-F."/>
            <person name="Hugenholtz P."/>
            <person name="Woyke T."/>
            <person name="Wu D."/>
            <person name="Pukall R."/>
            <person name="Gehrich-Schroeter G."/>
            <person name="Brambilla E."/>
            <person name="Klenk H.-P."/>
            <person name="Eisen J.A."/>
        </authorList>
    </citation>
    <scope>NUCLEOTIDE SEQUENCE [LARGE SCALE GENOMIC DNA]</scope>
    <source>
        <strain evidence="3">DSM 21211 / LMG 22137 / NRRL B-23946 / LB-34</strain>
    </source>
</reference>
<dbReference type="Pfam" id="PF00583">
    <property type="entry name" value="Acetyltransf_1"/>
    <property type="match status" value="1"/>
</dbReference>
<proteinExistence type="predicted"/>
<evidence type="ECO:0000259" key="1">
    <source>
        <dbReference type="PROSITE" id="PS51186"/>
    </source>
</evidence>
<name>E8U5P3_DEIML</name>
<dbReference type="RefSeq" id="WP_013555887.1">
    <property type="nucleotide sequence ID" value="NC_014958.1"/>
</dbReference>
<dbReference type="STRING" id="709986.Deima_0726"/>
<evidence type="ECO:0000313" key="3">
    <source>
        <dbReference type="Proteomes" id="UP000008635"/>
    </source>
</evidence>
<dbReference type="Gene3D" id="3.40.630.30">
    <property type="match status" value="1"/>
</dbReference>
<dbReference type="SUPFAM" id="SSF55729">
    <property type="entry name" value="Acyl-CoA N-acyltransferases (Nat)"/>
    <property type="match status" value="1"/>
</dbReference>
<dbReference type="HOGENOM" id="CLU_125872_0_0_0"/>
<dbReference type="eggNOG" id="COG1670">
    <property type="taxonomic scope" value="Bacteria"/>
</dbReference>
<dbReference type="InterPro" id="IPR016181">
    <property type="entry name" value="Acyl_CoA_acyltransferase"/>
</dbReference>
<reference evidence="2 3" key="1">
    <citation type="journal article" date="2011" name="Stand. Genomic Sci.">
        <title>Complete genome sequence of Deinococcus maricopensis type strain (LB-34).</title>
        <authorList>
            <person name="Pukall R."/>
            <person name="Zeytun A."/>
            <person name="Lucas S."/>
            <person name="Lapidus A."/>
            <person name="Hammon N."/>
            <person name="Deshpande S."/>
            <person name="Nolan M."/>
            <person name="Cheng J.F."/>
            <person name="Pitluck S."/>
            <person name="Liolios K."/>
            <person name="Pagani I."/>
            <person name="Mikhailova N."/>
            <person name="Ivanova N."/>
            <person name="Mavromatis K."/>
            <person name="Pati A."/>
            <person name="Tapia R."/>
            <person name="Han C."/>
            <person name="Goodwin L."/>
            <person name="Chen A."/>
            <person name="Palaniappan K."/>
            <person name="Land M."/>
            <person name="Hauser L."/>
            <person name="Chang Y.J."/>
            <person name="Jeffries C.D."/>
            <person name="Brambilla E.M."/>
            <person name="Rohde M."/>
            <person name="Goker M."/>
            <person name="Detter J.C."/>
            <person name="Woyke T."/>
            <person name="Bristow J."/>
            <person name="Eisen J.A."/>
            <person name="Markowitz V."/>
            <person name="Hugenholtz P."/>
            <person name="Kyrpides N.C."/>
            <person name="Klenk H.P."/>
        </authorList>
    </citation>
    <scope>NUCLEOTIDE SEQUENCE [LARGE SCALE GENOMIC DNA]</scope>
    <source>
        <strain evidence="3">DSM 21211 / LMG 22137 / NRRL B-23946 / LB-34</strain>
    </source>
</reference>
<keyword evidence="2" id="KW-0808">Transferase</keyword>
<dbReference type="Proteomes" id="UP000008635">
    <property type="component" value="Chromosome"/>
</dbReference>
<dbReference type="CDD" id="cd04301">
    <property type="entry name" value="NAT_SF"/>
    <property type="match status" value="1"/>
</dbReference>